<proteinExistence type="predicted"/>
<evidence type="ECO:0000313" key="2">
    <source>
        <dbReference type="Proteomes" id="UP000298021"/>
    </source>
</evidence>
<organism evidence="1 2">
    <name type="scientific">Companilactobacillus suantsaicola</name>
    <dbReference type="NCBI Taxonomy" id="2487723"/>
    <lineage>
        <taxon>Bacteria</taxon>
        <taxon>Bacillati</taxon>
        <taxon>Bacillota</taxon>
        <taxon>Bacilli</taxon>
        <taxon>Lactobacillales</taxon>
        <taxon>Lactobacillaceae</taxon>
        <taxon>Companilactobacillus</taxon>
    </lineage>
</organism>
<dbReference type="GO" id="GO:0017148">
    <property type="term" value="P:negative regulation of translation"/>
    <property type="evidence" value="ECO:0007669"/>
    <property type="project" value="InterPro"/>
</dbReference>
<dbReference type="EMBL" id="RKLY01000019">
    <property type="protein sequence ID" value="TGD22704.1"/>
    <property type="molecule type" value="Genomic_DNA"/>
</dbReference>
<reference evidence="1 2" key="1">
    <citation type="submission" date="2018-10" db="EMBL/GenBank/DDBJ databases">
        <title>Lactobacillus sp. R7 and Lactobacillus sp. R19 isolated from fermented mustard green product of Taiwan.</title>
        <authorList>
            <person name="Lin S.-T."/>
        </authorList>
    </citation>
    <scope>NUCLEOTIDE SEQUENCE [LARGE SCALE GENOMIC DNA]</scope>
    <source>
        <strain evidence="1 2">BCRC 81127</strain>
    </source>
</reference>
<dbReference type="InterPro" id="IPR038493">
    <property type="entry name" value="MqsR_sf"/>
</dbReference>
<dbReference type="Pfam" id="PF15723">
    <property type="entry name" value="MqsR_toxin"/>
    <property type="match status" value="1"/>
</dbReference>
<gene>
    <name evidence="1" type="ORF">EGT49_07955</name>
</gene>
<protein>
    <recommendedName>
        <fullName evidence="3">Type II toxin-antitoxin system MqsR family toxin</fullName>
    </recommendedName>
</protein>
<evidence type="ECO:0008006" key="3">
    <source>
        <dbReference type="Google" id="ProtNLM"/>
    </source>
</evidence>
<sequence>MVNWMSITTRNNIALFLIKIKISISKQGIEWVPRIFDGILELEINLKEAVNILQNLTPADYYRGTSPDFNGDGTMIWEFIYEMDSEKQNIPIYIKLKFQNDKCKVLSFHRSRKPYFLPYKD</sequence>
<evidence type="ECO:0000313" key="1">
    <source>
        <dbReference type="EMBL" id="TGD22704.1"/>
    </source>
</evidence>
<dbReference type="Proteomes" id="UP000298021">
    <property type="component" value="Unassembled WGS sequence"/>
</dbReference>
<name>A0A4Z0JL22_9LACO</name>
<comment type="caution">
    <text evidence="1">The sequence shown here is derived from an EMBL/GenBank/DDBJ whole genome shotgun (WGS) entry which is preliminary data.</text>
</comment>
<accession>A0A4Z0JL22</accession>
<keyword evidence="2" id="KW-1185">Reference proteome</keyword>
<dbReference type="AlphaFoldDB" id="A0A4Z0JL22"/>
<dbReference type="Gene3D" id="3.30.2310.40">
    <property type="match status" value="1"/>
</dbReference>
<dbReference type="OrthoDB" id="2301807at2"/>
<dbReference type="GO" id="GO:0009372">
    <property type="term" value="P:quorum sensing"/>
    <property type="evidence" value="ECO:0007669"/>
    <property type="project" value="InterPro"/>
</dbReference>
<dbReference type="InterPro" id="IPR031451">
    <property type="entry name" value="MqsR_toxin"/>
</dbReference>
<dbReference type="GO" id="GO:0044010">
    <property type="term" value="P:single-species biofilm formation"/>
    <property type="evidence" value="ECO:0007669"/>
    <property type="project" value="InterPro"/>
</dbReference>